<reference evidence="2 3" key="1">
    <citation type="submission" date="2022-05" db="EMBL/GenBank/DDBJ databases">
        <authorList>
            <consortium name="Genoscope - CEA"/>
            <person name="William W."/>
        </authorList>
    </citation>
    <scope>NUCLEOTIDE SEQUENCE [LARGE SCALE GENOMIC DNA]</scope>
</reference>
<evidence type="ECO:0000313" key="3">
    <source>
        <dbReference type="Proteomes" id="UP001159427"/>
    </source>
</evidence>
<evidence type="ECO:0000259" key="1">
    <source>
        <dbReference type="PROSITE" id="PS50948"/>
    </source>
</evidence>
<feature type="domain" description="Apple" evidence="1">
    <location>
        <begin position="131"/>
        <end position="229"/>
    </location>
</feature>
<feature type="non-terminal residue" evidence="2">
    <location>
        <position position="1"/>
    </location>
</feature>
<accession>A0ABN8RA77</accession>
<name>A0ABN8RA77_9CNID</name>
<protein>
    <recommendedName>
        <fullName evidence="1">Apple domain-containing protein</fullName>
    </recommendedName>
</protein>
<comment type="caution">
    <text evidence="2">The sequence shown here is derived from an EMBL/GenBank/DDBJ whole genome shotgun (WGS) entry which is preliminary data.</text>
</comment>
<evidence type="ECO:0000313" key="2">
    <source>
        <dbReference type="EMBL" id="CAH3175559.1"/>
    </source>
</evidence>
<dbReference type="PROSITE" id="PS50948">
    <property type="entry name" value="PAN"/>
    <property type="match status" value="1"/>
</dbReference>
<dbReference type="SMART" id="SM00473">
    <property type="entry name" value="PAN_AP"/>
    <property type="match status" value="1"/>
</dbReference>
<proteinExistence type="predicted"/>
<dbReference type="CDD" id="cd01099">
    <property type="entry name" value="PAN_AP_HGF"/>
    <property type="match status" value="1"/>
</dbReference>
<gene>
    <name evidence="2" type="ORF">PEVE_00010188</name>
</gene>
<dbReference type="Gene3D" id="2.60.120.260">
    <property type="entry name" value="Galactose-binding domain-like"/>
    <property type="match status" value="1"/>
</dbReference>
<dbReference type="Pfam" id="PF00024">
    <property type="entry name" value="PAN_1"/>
    <property type="match status" value="1"/>
</dbReference>
<dbReference type="SUPFAM" id="SSF57414">
    <property type="entry name" value="Hairpin loop containing domain-like"/>
    <property type="match status" value="1"/>
</dbReference>
<organism evidence="2 3">
    <name type="scientific">Porites evermanni</name>
    <dbReference type="NCBI Taxonomy" id="104178"/>
    <lineage>
        <taxon>Eukaryota</taxon>
        <taxon>Metazoa</taxon>
        <taxon>Cnidaria</taxon>
        <taxon>Anthozoa</taxon>
        <taxon>Hexacorallia</taxon>
        <taxon>Scleractinia</taxon>
        <taxon>Fungiina</taxon>
        <taxon>Poritidae</taxon>
        <taxon>Porites</taxon>
    </lineage>
</organism>
<dbReference type="Proteomes" id="UP001159427">
    <property type="component" value="Unassembled WGS sequence"/>
</dbReference>
<dbReference type="EMBL" id="CALNXI010001713">
    <property type="protein sequence ID" value="CAH3175559.1"/>
    <property type="molecule type" value="Genomic_DNA"/>
</dbReference>
<dbReference type="InterPro" id="IPR003609">
    <property type="entry name" value="Pan_app"/>
</dbReference>
<keyword evidence="3" id="KW-1185">Reference proteome</keyword>
<dbReference type="Gene3D" id="3.50.4.10">
    <property type="entry name" value="Hepatocyte Growth Factor"/>
    <property type="match status" value="1"/>
</dbReference>
<sequence length="229" mass="26354">KITCNGELAFYDQRRDKLVVSRSPANISLWSTSDSGIQVLAVSCHNNKTKPWIKGSVSNGMVTDDRWKCFSQEKEGLDNMSWVTSLFDDTHWAQAVANYSNTHSPWGKVPDISNNAFWISTADKDDSKLICRRRLSEVSLIRKRSNRIFQATLDDVDHSLLSHLRSRHKVRDVIDCFKKCRDDQQCLSFNFQYTTVVPSKNCELNGVTRGQDPKNHVRRPGYTYYENVE</sequence>